<evidence type="ECO:0000256" key="1">
    <source>
        <dbReference type="ARBA" id="ARBA00023054"/>
    </source>
</evidence>
<evidence type="ECO:0000259" key="2">
    <source>
        <dbReference type="PROSITE" id="PS50144"/>
    </source>
</evidence>
<keyword evidence="1" id="KW-0175">Coiled coil</keyword>
<dbReference type="AlphaFoldDB" id="A0A565BXI7"/>
<dbReference type="Proteomes" id="UP000489600">
    <property type="component" value="Unassembled WGS sequence"/>
</dbReference>
<accession>A0A565BXI7</accession>
<dbReference type="PANTHER" id="PTHR46236:SF35">
    <property type="entry name" value="MATH DOMAIN-CONTAINING PROTEIN"/>
    <property type="match status" value="1"/>
</dbReference>
<reference evidence="3" key="1">
    <citation type="submission" date="2019-07" db="EMBL/GenBank/DDBJ databases">
        <authorList>
            <person name="Dittberner H."/>
        </authorList>
    </citation>
    <scope>NUCLEOTIDE SEQUENCE [LARGE SCALE GENOMIC DNA]</scope>
</reference>
<dbReference type="InterPro" id="IPR008974">
    <property type="entry name" value="TRAF-like"/>
</dbReference>
<name>A0A565BXI7_9BRAS</name>
<sequence length="139" mass="15946">MGKEADNKFPWVIQNFSLGSEILFSDQFVIGGCKWALLIFPEGDIEKHMWFDKDSPAAFFLEMIPFSKLYGKDVGFMVNGVVKIVAEIERKLEEETSSVEESNDVNGFQVLPSQVEFVSRVFKKNIQTLHYNSEQRTNL</sequence>
<dbReference type="OrthoDB" id="289038at2759"/>
<dbReference type="PANTHER" id="PTHR46236">
    <property type="entry name" value="TRAF-LIKE SUPERFAMILY PROTEIN"/>
    <property type="match status" value="1"/>
</dbReference>
<dbReference type="EMBL" id="CABITT030000005">
    <property type="protein sequence ID" value="VVB06130.1"/>
    <property type="molecule type" value="Genomic_DNA"/>
</dbReference>
<gene>
    <name evidence="3" type="ORF">ANE_LOCUS16574</name>
</gene>
<evidence type="ECO:0000313" key="3">
    <source>
        <dbReference type="EMBL" id="VVB06130.1"/>
    </source>
</evidence>
<dbReference type="CDD" id="cd00121">
    <property type="entry name" value="MATH"/>
    <property type="match status" value="1"/>
</dbReference>
<organism evidence="3 4">
    <name type="scientific">Arabis nemorensis</name>
    <dbReference type="NCBI Taxonomy" id="586526"/>
    <lineage>
        <taxon>Eukaryota</taxon>
        <taxon>Viridiplantae</taxon>
        <taxon>Streptophyta</taxon>
        <taxon>Embryophyta</taxon>
        <taxon>Tracheophyta</taxon>
        <taxon>Spermatophyta</taxon>
        <taxon>Magnoliopsida</taxon>
        <taxon>eudicotyledons</taxon>
        <taxon>Gunneridae</taxon>
        <taxon>Pentapetalae</taxon>
        <taxon>rosids</taxon>
        <taxon>malvids</taxon>
        <taxon>Brassicales</taxon>
        <taxon>Brassicaceae</taxon>
        <taxon>Arabideae</taxon>
        <taxon>Arabis</taxon>
    </lineage>
</organism>
<dbReference type="PROSITE" id="PS50144">
    <property type="entry name" value="MATH"/>
    <property type="match status" value="1"/>
</dbReference>
<dbReference type="InterPro" id="IPR050804">
    <property type="entry name" value="MCC"/>
</dbReference>
<dbReference type="InterPro" id="IPR002083">
    <property type="entry name" value="MATH/TRAF_dom"/>
</dbReference>
<feature type="domain" description="MATH" evidence="2">
    <location>
        <begin position="6"/>
        <end position="63"/>
    </location>
</feature>
<dbReference type="Gene3D" id="2.60.210.10">
    <property type="entry name" value="Apoptosis, Tumor Necrosis Factor Receptor Associated Protein 2, Chain A"/>
    <property type="match status" value="1"/>
</dbReference>
<keyword evidence="4" id="KW-1185">Reference proteome</keyword>
<proteinExistence type="predicted"/>
<dbReference type="SUPFAM" id="SSF49599">
    <property type="entry name" value="TRAF domain-like"/>
    <property type="match status" value="1"/>
</dbReference>
<protein>
    <recommendedName>
        <fullName evidence="2">MATH domain-containing protein</fullName>
    </recommendedName>
</protein>
<comment type="caution">
    <text evidence="3">The sequence shown here is derived from an EMBL/GenBank/DDBJ whole genome shotgun (WGS) entry which is preliminary data.</text>
</comment>
<evidence type="ECO:0000313" key="4">
    <source>
        <dbReference type="Proteomes" id="UP000489600"/>
    </source>
</evidence>